<accession>A0A9P4J6C2</accession>
<sequence>MGEPYLSAALRAPQSELDLSGNTAFRLEIVLQVRASEPIVLYTKDTYLSLYKIFEKTGIEFSLDETGSEPVPRRETIRNSPPNRTWHDPEYFLTLSPGTSHVIQVPFGWNGRQPHTNPNWDTRHWANTRGFVTGKTYKAKLPSSATISWWCRSSLFQKAQSDSRKVPTLPTEAQLPVHVEDGYAKFTCVGHRKTESEFYEATAVDLSES</sequence>
<gene>
    <name evidence="1" type="ORF">K461DRAFT_74668</name>
</gene>
<protein>
    <submittedName>
        <fullName evidence="1">Uncharacterized protein</fullName>
    </submittedName>
</protein>
<evidence type="ECO:0000313" key="1">
    <source>
        <dbReference type="EMBL" id="KAF2155496.1"/>
    </source>
</evidence>
<dbReference type="EMBL" id="ML996082">
    <property type="protein sequence ID" value="KAF2155496.1"/>
    <property type="molecule type" value="Genomic_DNA"/>
</dbReference>
<dbReference type="OrthoDB" id="3924921at2759"/>
<reference evidence="1" key="1">
    <citation type="journal article" date="2020" name="Stud. Mycol.">
        <title>101 Dothideomycetes genomes: a test case for predicting lifestyles and emergence of pathogens.</title>
        <authorList>
            <person name="Haridas S."/>
            <person name="Albert R."/>
            <person name="Binder M."/>
            <person name="Bloem J."/>
            <person name="Labutti K."/>
            <person name="Salamov A."/>
            <person name="Andreopoulos B."/>
            <person name="Baker S."/>
            <person name="Barry K."/>
            <person name="Bills G."/>
            <person name="Bluhm B."/>
            <person name="Cannon C."/>
            <person name="Castanera R."/>
            <person name="Culley D."/>
            <person name="Daum C."/>
            <person name="Ezra D."/>
            <person name="Gonzalez J."/>
            <person name="Henrissat B."/>
            <person name="Kuo A."/>
            <person name="Liang C."/>
            <person name="Lipzen A."/>
            <person name="Lutzoni F."/>
            <person name="Magnuson J."/>
            <person name="Mondo S."/>
            <person name="Nolan M."/>
            <person name="Ohm R."/>
            <person name="Pangilinan J."/>
            <person name="Park H.-J."/>
            <person name="Ramirez L."/>
            <person name="Alfaro M."/>
            <person name="Sun H."/>
            <person name="Tritt A."/>
            <person name="Yoshinaga Y."/>
            <person name="Zwiers L.-H."/>
            <person name="Turgeon B."/>
            <person name="Goodwin S."/>
            <person name="Spatafora J."/>
            <person name="Crous P."/>
            <person name="Grigoriev I."/>
        </authorList>
    </citation>
    <scope>NUCLEOTIDE SEQUENCE</scope>
    <source>
        <strain evidence="1">CBS 260.36</strain>
    </source>
</reference>
<dbReference type="Proteomes" id="UP000799439">
    <property type="component" value="Unassembled WGS sequence"/>
</dbReference>
<organism evidence="1 2">
    <name type="scientific">Myriangium duriaei CBS 260.36</name>
    <dbReference type="NCBI Taxonomy" id="1168546"/>
    <lineage>
        <taxon>Eukaryota</taxon>
        <taxon>Fungi</taxon>
        <taxon>Dikarya</taxon>
        <taxon>Ascomycota</taxon>
        <taxon>Pezizomycotina</taxon>
        <taxon>Dothideomycetes</taxon>
        <taxon>Dothideomycetidae</taxon>
        <taxon>Myriangiales</taxon>
        <taxon>Myriangiaceae</taxon>
        <taxon>Myriangium</taxon>
    </lineage>
</organism>
<name>A0A9P4J6C2_9PEZI</name>
<dbReference type="AlphaFoldDB" id="A0A9P4J6C2"/>
<proteinExistence type="predicted"/>
<comment type="caution">
    <text evidence="1">The sequence shown here is derived from an EMBL/GenBank/DDBJ whole genome shotgun (WGS) entry which is preliminary data.</text>
</comment>
<evidence type="ECO:0000313" key="2">
    <source>
        <dbReference type="Proteomes" id="UP000799439"/>
    </source>
</evidence>
<keyword evidence="2" id="KW-1185">Reference proteome</keyword>